<comment type="subunit">
    <text evidence="3 8">Homodimer.</text>
</comment>
<evidence type="ECO:0000256" key="3">
    <source>
        <dbReference type="ARBA" id="ARBA00011738"/>
    </source>
</evidence>
<dbReference type="InterPro" id="IPR026022">
    <property type="entry name" value="PhoU_dom"/>
</dbReference>
<name>A5EXS4_DICNV</name>
<gene>
    <name evidence="10" type="primary">phoU</name>
    <name evidence="10" type="ordered locus">DNO_1066</name>
</gene>
<dbReference type="GO" id="GO:0005737">
    <property type="term" value="C:cytoplasm"/>
    <property type="evidence" value="ECO:0007669"/>
    <property type="project" value="UniProtKB-SubCell"/>
</dbReference>
<dbReference type="RefSeq" id="WP_012031373.1">
    <property type="nucleotide sequence ID" value="NC_009446.1"/>
</dbReference>
<comment type="subcellular location">
    <subcellularLocation>
        <location evidence="1 8">Cytoplasm</location>
    </subcellularLocation>
</comment>
<dbReference type="eggNOG" id="COG0704">
    <property type="taxonomic scope" value="Bacteria"/>
</dbReference>
<feature type="domain" description="PhoU" evidence="9">
    <location>
        <begin position="130"/>
        <end position="210"/>
    </location>
</feature>
<dbReference type="InterPro" id="IPR028366">
    <property type="entry name" value="PhoU"/>
</dbReference>
<accession>A5EXS4</accession>
<dbReference type="Pfam" id="PF01895">
    <property type="entry name" value="PhoU"/>
    <property type="match status" value="2"/>
</dbReference>
<dbReference type="PANTHER" id="PTHR42930:SF3">
    <property type="entry name" value="PHOSPHATE-SPECIFIC TRANSPORT SYSTEM ACCESSORY PROTEIN PHOU"/>
    <property type="match status" value="1"/>
</dbReference>
<evidence type="ECO:0000313" key="11">
    <source>
        <dbReference type="Proteomes" id="UP000000248"/>
    </source>
</evidence>
<evidence type="ECO:0000256" key="2">
    <source>
        <dbReference type="ARBA" id="ARBA00008107"/>
    </source>
</evidence>
<reference evidence="10 11" key="1">
    <citation type="journal article" date="2007" name="Nat. Biotechnol.">
        <title>Genome sequence and identification of candidate vaccine antigens from the animal pathogen Dichelobacter nodosus.</title>
        <authorList>
            <person name="Myers G.S."/>
            <person name="Parker D."/>
            <person name="Al-Hasani K."/>
            <person name="Kennan R.M."/>
            <person name="Seemann T."/>
            <person name="Ren Q."/>
            <person name="Badger J.H."/>
            <person name="Selengut J.D."/>
            <person name="Deboy R.T."/>
            <person name="Tettelin H."/>
            <person name="Boyce J.D."/>
            <person name="McCarl V.P."/>
            <person name="Han X."/>
            <person name="Nelson W.C."/>
            <person name="Madupu R."/>
            <person name="Mohamoud Y."/>
            <person name="Holley T."/>
            <person name="Fedorova N."/>
            <person name="Khouri H."/>
            <person name="Bottomley S.P."/>
            <person name="Whittington R.J."/>
            <person name="Adler B."/>
            <person name="Songer J.G."/>
            <person name="Rood J.I."/>
            <person name="Paulsen I.T."/>
        </authorList>
    </citation>
    <scope>NUCLEOTIDE SEQUENCE [LARGE SCALE GENOMIC DNA]</scope>
    <source>
        <strain evidence="10 11">VCS1703A</strain>
    </source>
</reference>
<comment type="similarity">
    <text evidence="2 8">Belongs to the PhoU family.</text>
</comment>
<organism evidence="10 11">
    <name type="scientific">Dichelobacter nodosus (strain VCS1703A)</name>
    <dbReference type="NCBI Taxonomy" id="246195"/>
    <lineage>
        <taxon>Bacteria</taxon>
        <taxon>Pseudomonadati</taxon>
        <taxon>Pseudomonadota</taxon>
        <taxon>Gammaproteobacteria</taxon>
        <taxon>Cardiobacteriales</taxon>
        <taxon>Cardiobacteriaceae</taxon>
        <taxon>Dichelobacter</taxon>
    </lineage>
</organism>
<evidence type="ECO:0000259" key="9">
    <source>
        <dbReference type="Pfam" id="PF01895"/>
    </source>
</evidence>
<evidence type="ECO:0000256" key="6">
    <source>
        <dbReference type="ARBA" id="ARBA00022592"/>
    </source>
</evidence>
<dbReference type="STRING" id="246195.DNO_1066"/>
<evidence type="ECO:0000256" key="1">
    <source>
        <dbReference type="ARBA" id="ARBA00004496"/>
    </source>
</evidence>
<evidence type="ECO:0000256" key="7">
    <source>
        <dbReference type="ARBA" id="ARBA00056181"/>
    </source>
</evidence>
<protein>
    <recommendedName>
        <fullName evidence="8">Phosphate-specific transport system accessory protein PhoU</fullName>
    </recommendedName>
</protein>
<dbReference type="NCBIfam" id="TIGR02135">
    <property type="entry name" value="phoU_full"/>
    <property type="match status" value="1"/>
</dbReference>
<dbReference type="GO" id="GO:0045936">
    <property type="term" value="P:negative regulation of phosphate metabolic process"/>
    <property type="evidence" value="ECO:0007669"/>
    <property type="project" value="InterPro"/>
</dbReference>
<evidence type="ECO:0000256" key="4">
    <source>
        <dbReference type="ARBA" id="ARBA00022448"/>
    </source>
</evidence>
<dbReference type="Proteomes" id="UP000000248">
    <property type="component" value="Chromosome"/>
</dbReference>
<dbReference type="FunFam" id="1.20.58.220:FF:000004">
    <property type="entry name" value="Phosphate-specific transport system accessory protein PhoU"/>
    <property type="match status" value="1"/>
</dbReference>
<keyword evidence="4 8" id="KW-0813">Transport</keyword>
<dbReference type="KEGG" id="dno:DNO_1066"/>
<dbReference type="OrthoDB" id="9814256at2"/>
<keyword evidence="11" id="KW-1185">Reference proteome</keyword>
<dbReference type="InterPro" id="IPR038078">
    <property type="entry name" value="PhoU-like_sf"/>
</dbReference>
<dbReference type="AlphaFoldDB" id="A5EXS4"/>
<dbReference type="Gene3D" id="1.20.58.220">
    <property type="entry name" value="Phosphate transport system protein phou homolog 2, domain 2"/>
    <property type="match status" value="1"/>
</dbReference>
<sequence length="231" mass="26397">MEKHIFTRFDDELNNLQNMVVDMANLCEKQLHAISAFLRQDPISESLRDIVNVDALTNQYHIDINKECVRLIAKRSPVASDLRFITACDRIATDLERIGDENCKIAYLLEEEPIDVQKDKIWKELYGTIRLAKTMLNSCIGVLSRLDAEAAEALLKDDDDLDTSYNSVTRQLMSYMIEDNTLITKGIDVLMAAKSLERIGDHCINIAESIIYAIDGEDVRMRRDFEVANKH</sequence>
<dbReference type="SUPFAM" id="SSF109755">
    <property type="entry name" value="PhoU-like"/>
    <property type="match status" value="1"/>
</dbReference>
<dbReference type="EMBL" id="CP000513">
    <property type="protein sequence ID" value="ABQ13500.1"/>
    <property type="molecule type" value="Genomic_DNA"/>
</dbReference>
<dbReference type="HOGENOM" id="CLU_078518_2_1_6"/>
<evidence type="ECO:0000256" key="8">
    <source>
        <dbReference type="PIRNR" id="PIRNR003107"/>
    </source>
</evidence>
<dbReference type="PIRSF" id="PIRSF003107">
    <property type="entry name" value="PhoU"/>
    <property type="match status" value="1"/>
</dbReference>
<comment type="function">
    <text evidence="7 8">Plays a role in the regulation of phosphate uptake.</text>
</comment>
<proteinExistence type="inferred from homology"/>
<evidence type="ECO:0000313" key="10">
    <source>
        <dbReference type="EMBL" id="ABQ13500.1"/>
    </source>
</evidence>
<dbReference type="PANTHER" id="PTHR42930">
    <property type="entry name" value="PHOSPHATE-SPECIFIC TRANSPORT SYSTEM ACCESSORY PROTEIN PHOU"/>
    <property type="match status" value="1"/>
</dbReference>
<keyword evidence="6 8" id="KW-0592">Phosphate transport</keyword>
<dbReference type="GO" id="GO:0006817">
    <property type="term" value="P:phosphate ion transport"/>
    <property type="evidence" value="ECO:0007669"/>
    <property type="project" value="UniProtKB-KW"/>
</dbReference>
<dbReference type="GO" id="GO:0030643">
    <property type="term" value="P:intracellular phosphate ion homeostasis"/>
    <property type="evidence" value="ECO:0007669"/>
    <property type="project" value="InterPro"/>
</dbReference>
<evidence type="ECO:0000256" key="5">
    <source>
        <dbReference type="ARBA" id="ARBA00022490"/>
    </source>
</evidence>
<keyword evidence="5 8" id="KW-0963">Cytoplasm</keyword>
<feature type="domain" description="PhoU" evidence="9">
    <location>
        <begin position="21"/>
        <end position="107"/>
    </location>
</feature>